<dbReference type="InterPro" id="IPR050582">
    <property type="entry name" value="HAD-like_SerB"/>
</dbReference>
<dbReference type="InterPro" id="IPR036412">
    <property type="entry name" value="HAD-like_sf"/>
</dbReference>
<reference evidence="6" key="1">
    <citation type="journal article" date="2019" name="Int. J. Syst. Evol. Microbiol.">
        <title>The Global Catalogue of Microorganisms (GCM) 10K type strain sequencing project: providing services to taxonomists for standard genome sequencing and annotation.</title>
        <authorList>
            <consortium name="The Broad Institute Genomics Platform"/>
            <consortium name="The Broad Institute Genome Sequencing Center for Infectious Disease"/>
            <person name="Wu L."/>
            <person name="Ma J."/>
        </authorList>
    </citation>
    <scope>NUCLEOTIDE SEQUENCE [LARGE SCALE GENOMIC DNA]</scope>
    <source>
        <strain evidence="6">CGMCC 4.7382</strain>
    </source>
</reference>
<dbReference type="CDD" id="cd02612">
    <property type="entry name" value="HAD_PGPPase"/>
    <property type="match status" value="1"/>
</dbReference>
<keyword evidence="3 5" id="KW-0378">Hydrolase</keyword>
<dbReference type="Pfam" id="PF12710">
    <property type="entry name" value="HAD"/>
    <property type="match status" value="1"/>
</dbReference>
<comment type="similarity">
    <text evidence="1">Belongs to the HAD-like hydrolase superfamily. SerB family.</text>
</comment>
<comment type="caution">
    <text evidence="5">The sequence shown here is derived from an EMBL/GenBank/DDBJ whole genome shotgun (WGS) entry which is preliminary data.</text>
</comment>
<dbReference type="RefSeq" id="WP_379874277.1">
    <property type="nucleotide sequence ID" value="NZ_JBHTBH010000022.1"/>
</dbReference>
<dbReference type="InterPro" id="IPR023214">
    <property type="entry name" value="HAD_sf"/>
</dbReference>
<accession>A0ABW2KNF5</accession>
<dbReference type="GO" id="GO:0016787">
    <property type="term" value="F:hydrolase activity"/>
    <property type="evidence" value="ECO:0007669"/>
    <property type="project" value="UniProtKB-KW"/>
</dbReference>
<dbReference type="NCBIfam" id="TIGR01488">
    <property type="entry name" value="HAD-SF-IB"/>
    <property type="match status" value="1"/>
</dbReference>
<proteinExistence type="inferred from homology"/>
<sequence length="228" mass="25000">MPSTPASRTAAAFFDVDETLITFKSMFDFYDYFLDAVGHSPEEQERLRADARSLLRPGMPRQQGNRLFYRRFTGYAEAEVAKHGAAWFEHHMAQGGVFNEDVLAALREHTAAGLTTVLVSGSFSACLDPIARYVGADVTLCTRLEVRDGVYTGEVLRTMIGDAKAGSARELIEEWGVPAADCHAYGDHTSDLELLRLVGHPVVVGDNADLVAEAEKHGWRRLAGTLAL</sequence>
<dbReference type="NCBIfam" id="TIGR01490">
    <property type="entry name" value="HAD-SF-IB-hyp1"/>
    <property type="match status" value="1"/>
</dbReference>
<keyword evidence="2" id="KW-0479">Metal-binding</keyword>
<evidence type="ECO:0000313" key="6">
    <source>
        <dbReference type="Proteomes" id="UP001596540"/>
    </source>
</evidence>
<dbReference type="Gene3D" id="1.20.1440.100">
    <property type="entry name" value="SG protein - dephosphorylation function"/>
    <property type="match status" value="1"/>
</dbReference>
<name>A0ABW2KNF5_9ACTN</name>
<dbReference type="PANTHER" id="PTHR43344">
    <property type="entry name" value="PHOSPHOSERINE PHOSPHATASE"/>
    <property type="match status" value="1"/>
</dbReference>
<dbReference type="SUPFAM" id="SSF56784">
    <property type="entry name" value="HAD-like"/>
    <property type="match status" value="1"/>
</dbReference>
<protein>
    <submittedName>
        <fullName evidence="5">HAD family hydrolase</fullName>
        <ecNumber evidence="5">3.1.3.-</ecNumber>
    </submittedName>
</protein>
<dbReference type="PANTHER" id="PTHR43344:SF13">
    <property type="entry name" value="PHOSPHATASE RV3661-RELATED"/>
    <property type="match status" value="1"/>
</dbReference>
<dbReference type="Proteomes" id="UP001596540">
    <property type="component" value="Unassembled WGS sequence"/>
</dbReference>
<evidence type="ECO:0000256" key="1">
    <source>
        <dbReference type="ARBA" id="ARBA00009184"/>
    </source>
</evidence>
<evidence type="ECO:0000256" key="2">
    <source>
        <dbReference type="ARBA" id="ARBA00022723"/>
    </source>
</evidence>
<dbReference type="InterPro" id="IPR006385">
    <property type="entry name" value="HAD_hydro_SerB1"/>
</dbReference>
<organism evidence="5 6">
    <name type="scientific">Marinactinospora rubrisoli</name>
    <dbReference type="NCBI Taxonomy" id="2715399"/>
    <lineage>
        <taxon>Bacteria</taxon>
        <taxon>Bacillati</taxon>
        <taxon>Actinomycetota</taxon>
        <taxon>Actinomycetes</taxon>
        <taxon>Streptosporangiales</taxon>
        <taxon>Nocardiopsidaceae</taxon>
        <taxon>Marinactinospora</taxon>
    </lineage>
</organism>
<gene>
    <name evidence="5" type="ORF">ACFQRF_27205</name>
</gene>
<dbReference type="EC" id="3.1.3.-" evidence="5"/>
<evidence type="ECO:0000256" key="3">
    <source>
        <dbReference type="ARBA" id="ARBA00022801"/>
    </source>
</evidence>
<dbReference type="Gene3D" id="3.40.50.1000">
    <property type="entry name" value="HAD superfamily/HAD-like"/>
    <property type="match status" value="1"/>
</dbReference>
<keyword evidence="6" id="KW-1185">Reference proteome</keyword>
<evidence type="ECO:0000256" key="4">
    <source>
        <dbReference type="ARBA" id="ARBA00022842"/>
    </source>
</evidence>
<dbReference type="EMBL" id="JBHTBH010000022">
    <property type="protein sequence ID" value="MFC7331437.1"/>
    <property type="molecule type" value="Genomic_DNA"/>
</dbReference>
<keyword evidence="4" id="KW-0460">Magnesium</keyword>
<evidence type="ECO:0000313" key="5">
    <source>
        <dbReference type="EMBL" id="MFC7331437.1"/>
    </source>
</evidence>